<keyword evidence="1" id="KW-0540">Nuclease</keyword>
<dbReference type="EMBL" id="JAHWGI010000033">
    <property type="protein sequence ID" value="KAK3908245.1"/>
    <property type="molecule type" value="Genomic_DNA"/>
</dbReference>
<feature type="non-terminal residue" evidence="1">
    <location>
        <position position="54"/>
    </location>
</feature>
<gene>
    <name evidence="1" type="ORF">KUF71_018758</name>
</gene>
<keyword evidence="1" id="KW-0378">Hydrolase</keyword>
<sequence>MLYFFQYFILFEISDNLLKAVCCLESCNYQSFPSSSAGLVPAPRCGGSSHWASW</sequence>
<evidence type="ECO:0000313" key="2">
    <source>
        <dbReference type="Proteomes" id="UP001219518"/>
    </source>
</evidence>
<keyword evidence="1" id="KW-0255">Endonuclease</keyword>
<dbReference type="GO" id="GO:0004519">
    <property type="term" value="F:endonuclease activity"/>
    <property type="evidence" value="ECO:0007669"/>
    <property type="project" value="UniProtKB-KW"/>
</dbReference>
<dbReference type="AlphaFoldDB" id="A0AAE1GRN0"/>
<reference evidence="1" key="2">
    <citation type="journal article" date="2023" name="BMC Genomics">
        <title>Pest status, molecular evolution, and epigenetic factors derived from the genome assembly of Frankliniella fusca, a thysanopteran phytovirus vector.</title>
        <authorList>
            <person name="Catto M.A."/>
            <person name="Labadie P.E."/>
            <person name="Jacobson A.L."/>
            <person name="Kennedy G.G."/>
            <person name="Srinivasan R."/>
            <person name="Hunt B.G."/>
        </authorList>
    </citation>
    <scope>NUCLEOTIDE SEQUENCE</scope>
    <source>
        <strain evidence="1">PL_HMW_Pooled</strain>
    </source>
</reference>
<organism evidence="1 2">
    <name type="scientific">Frankliniella fusca</name>
    <dbReference type="NCBI Taxonomy" id="407009"/>
    <lineage>
        <taxon>Eukaryota</taxon>
        <taxon>Metazoa</taxon>
        <taxon>Ecdysozoa</taxon>
        <taxon>Arthropoda</taxon>
        <taxon>Hexapoda</taxon>
        <taxon>Insecta</taxon>
        <taxon>Pterygota</taxon>
        <taxon>Neoptera</taxon>
        <taxon>Paraneoptera</taxon>
        <taxon>Thysanoptera</taxon>
        <taxon>Terebrantia</taxon>
        <taxon>Thripoidea</taxon>
        <taxon>Thripidae</taxon>
        <taxon>Frankliniella</taxon>
    </lineage>
</organism>
<protein>
    <submittedName>
        <fullName evidence="1">Structure-specific endonuclease subunit SLX1-like protein</fullName>
    </submittedName>
</protein>
<keyword evidence="2" id="KW-1185">Reference proteome</keyword>
<name>A0AAE1GRN0_9NEOP</name>
<evidence type="ECO:0000313" key="1">
    <source>
        <dbReference type="EMBL" id="KAK3908245.1"/>
    </source>
</evidence>
<comment type="caution">
    <text evidence="1">The sequence shown here is derived from an EMBL/GenBank/DDBJ whole genome shotgun (WGS) entry which is preliminary data.</text>
</comment>
<proteinExistence type="predicted"/>
<reference evidence="1" key="1">
    <citation type="submission" date="2021-07" db="EMBL/GenBank/DDBJ databases">
        <authorList>
            <person name="Catto M.A."/>
            <person name="Jacobson A."/>
            <person name="Kennedy G."/>
            <person name="Labadie P."/>
            <person name="Hunt B.G."/>
            <person name="Srinivasan R."/>
        </authorList>
    </citation>
    <scope>NUCLEOTIDE SEQUENCE</scope>
    <source>
        <strain evidence="1">PL_HMW_Pooled</strain>
        <tissue evidence="1">Head</tissue>
    </source>
</reference>
<accession>A0AAE1GRN0</accession>
<dbReference type="Proteomes" id="UP001219518">
    <property type="component" value="Unassembled WGS sequence"/>
</dbReference>